<dbReference type="GeneID" id="93648576"/>
<keyword evidence="4" id="KW-1185">Reference proteome</keyword>
<dbReference type="AlphaFoldDB" id="A0A177EM20"/>
<evidence type="ECO:0008006" key="5">
    <source>
        <dbReference type="Google" id="ProtNLM"/>
    </source>
</evidence>
<name>A0A177EM20_9MICR</name>
<sequence length="671" mass="73638">MAHKKTRKLMLPFLALAPFVLANTGPNAECCYLSPEHTLQNIAFFRASGTSLEIKPDCNPALPIIASKQREPITIHLNSYTSKTIPDRLARGIQFSHLTIVVPVNVAQTAPDAPTAKVFEKLFWALRTLHTLNLTIRGEAVMSTSTSQSMTGRMVHKFRIIAERAKIWGRPPTPPPTHSPTLTPPLSPTLTPPLSPTLTPPLTPPHSHSPPPPLPSPTPPLPSPPLQALPPSPHSPPLTPPLTPPHSHSHSHSHSPTPLTPTPTAFSTSTRILRLDTTHLKLNNLPEALAEWILARLDAHDCELGLSIDKSPSITALRFLDAFNPKALVYLSVHGADALASIDCAALTQLLVRDVFEVIKTQCPVGASEATLAAIASKAWATVRVPAGLWASLAPLIRAPFAVDTLCIDIGFNSSLDAFWNAACQERASVTSLVLKLTNITRGLDPTRTIYTLMSLIAMRFVNVETIVLKDSNNLLQSKPEWEYIFIEHLLPRLKYIQYTRACGYMLRTYSTKSTLWIAPYAYLHWASGQLNQEMMAVCSHCVHYAEDATPFVSFFPPKNPNPNPTCSGCNLLFDVNTNLDAALPRTSYMGILCKEGHVMCQLCLKKLTRTQKNAGVPLCCPQCGAAIVNTDINGVVGRDNEGLVHFNITRFNMVRWHTPMTIVHGWPIED</sequence>
<protein>
    <recommendedName>
        <fullName evidence="5">RING-type domain-containing protein</fullName>
    </recommendedName>
</protein>
<evidence type="ECO:0000256" key="1">
    <source>
        <dbReference type="SAM" id="MobiDB-lite"/>
    </source>
</evidence>
<comment type="caution">
    <text evidence="3">The sequence shown here is derived from an EMBL/GenBank/DDBJ whole genome shotgun (WGS) entry which is preliminary data.</text>
</comment>
<dbReference type="Proteomes" id="UP000185944">
    <property type="component" value="Unassembled WGS sequence"/>
</dbReference>
<dbReference type="PRINTS" id="PR01217">
    <property type="entry name" value="PRICHEXTENSN"/>
</dbReference>
<dbReference type="EMBL" id="LTDL01000005">
    <property type="protein sequence ID" value="OAG32511.1"/>
    <property type="molecule type" value="Genomic_DNA"/>
</dbReference>
<feature type="region of interest" description="Disordered" evidence="1">
    <location>
        <begin position="167"/>
        <end position="265"/>
    </location>
</feature>
<feature type="compositionally biased region" description="Pro residues" evidence="1">
    <location>
        <begin position="171"/>
        <end position="244"/>
    </location>
</feature>
<evidence type="ECO:0000256" key="2">
    <source>
        <dbReference type="SAM" id="SignalP"/>
    </source>
</evidence>
<feature type="signal peptide" evidence="2">
    <location>
        <begin position="1"/>
        <end position="22"/>
    </location>
</feature>
<organism evidence="3 4">
    <name type="scientific">Nematocida displodere</name>
    <dbReference type="NCBI Taxonomy" id="1805483"/>
    <lineage>
        <taxon>Eukaryota</taxon>
        <taxon>Fungi</taxon>
        <taxon>Fungi incertae sedis</taxon>
        <taxon>Microsporidia</taxon>
        <taxon>Nematocida</taxon>
    </lineage>
</organism>
<gene>
    <name evidence="3" type="ORF">NEDG_02226</name>
</gene>
<dbReference type="RefSeq" id="XP_067545769.1">
    <property type="nucleotide sequence ID" value="XM_067689644.1"/>
</dbReference>
<feature type="chain" id="PRO_5008060530" description="RING-type domain-containing protein" evidence="2">
    <location>
        <begin position="23"/>
        <end position="671"/>
    </location>
</feature>
<keyword evidence="2" id="KW-0732">Signal</keyword>
<reference evidence="3 4" key="1">
    <citation type="submission" date="2016-02" db="EMBL/GenBank/DDBJ databases">
        <title>Discovery of a natural microsporidian pathogen with a broad tissue tropism in Caenorhabditis elegans.</title>
        <authorList>
            <person name="Luallen R.J."/>
            <person name="Reinke A.W."/>
            <person name="Tong L."/>
            <person name="Botts M.R."/>
            <person name="Felix M.-A."/>
            <person name="Troemel E.R."/>
        </authorList>
    </citation>
    <scope>NUCLEOTIDE SEQUENCE [LARGE SCALE GENOMIC DNA]</scope>
    <source>
        <strain evidence="3 4">JUm2807</strain>
    </source>
</reference>
<evidence type="ECO:0000313" key="4">
    <source>
        <dbReference type="Proteomes" id="UP000185944"/>
    </source>
</evidence>
<accession>A0A177EM20</accession>
<dbReference type="STRING" id="1805483.A0A177EM20"/>
<evidence type="ECO:0000313" key="3">
    <source>
        <dbReference type="EMBL" id="OAG32511.1"/>
    </source>
</evidence>
<dbReference type="VEuPathDB" id="MicrosporidiaDB:NEDG_02226"/>
<proteinExistence type="predicted"/>